<accession>A0A2G5UQZ2</accession>
<gene>
    <name evidence="2" type="primary">Cnig_chr_III.g9176</name>
    <name evidence="2" type="ORF">B9Z55_009176</name>
</gene>
<comment type="caution">
    <text evidence="2">The sequence shown here is derived from an EMBL/GenBank/DDBJ whole genome shotgun (WGS) entry which is preliminary data.</text>
</comment>
<evidence type="ECO:0000259" key="1">
    <source>
        <dbReference type="Pfam" id="PF17906"/>
    </source>
</evidence>
<dbReference type="EMBL" id="PDUG01000003">
    <property type="protein sequence ID" value="PIC41939.1"/>
    <property type="molecule type" value="Genomic_DNA"/>
</dbReference>
<organism evidence="2 3">
    <name type="scientific">Caenorhabditis nigoni</name>
    <dbReference type="NCBI Taxonomy" id="1611254"/>
    <lineage>
        <taxon>Eukaryota</taxon>
        <taxon>Metazoa</taxon>
        <taxon>Ecdysozoa</taxon>
        <taxon>Nematoda</taxon>
        <taxon>Chromadorea</taxon>
        <taxon>Rhabditida</taxon>
        <taxon>Rhabditina</taxon>
        <taxon>Rhabditomorpha</taxon>
        <taxon>Rhabditoidea</taxon>
        <taxon>Rhabditidae</taxon>
        <taxon>Peloderinae</taxon>
        <taxon>Caenorhabditis</taxon>
    </lineage>
</organism>
<feature type="domain" description="Mos1 transposase HTH" evidence="1">
    <location>
        <begin position="20"/>
        <end position="63"/>
    </location>
</feature>
<sequence>MASSMLDETTRNDPKTRAIIIFYEFQSGKPISECYKNFRNRMGSDYVDYQEFKLWFQRFSAGNFDLNYDKSQDTKYRTINDLPVHIFEKICSNLGDDHQEKYRFILRYVCESFRSFVNSWTPKFENILIDSDYERITVEFDDKKCRYHRFLTPFLTQKHHDFALDDLISVLNFPNFKFDKLQIGQKSIIDQAFLEKLLLKIESLNLKIHAKTVVLNYSGREIDILKFCEIPELLEIDNSGKARIDEIFTKLNKFGYSIHKKDEQFKKKLPSIILTYQKQPTASEAAEIVKTLLQYHTLEYCQLDGPSRIQSFKKKILEFGAKYVPSNESYFLNFPIPDSLDFFEIECSEFIVIKKKKKKTISIQ</sequence>
<dbReference type="OrthoDB" id="8056713at2759"/>
<name>A0A2G5UQZ2_9PELO</name>
<dbReference type="InterPro" id="IPR041426">
    <property type="entry name" value="Mos1_HTH"/>
</dbReference>
<reference evidence="3" key="1">
    <citation type="submission" date="2017-10" db="EMBL/GenBank/DDBJ databases">
        <title>Rapid genome shrinkage in a self-fertile nematode reveals novel sperm competition proteins.</title>
        <authorList>
            <person name="Yin D."/>
            <person name="Schwarz E.M."/>
            <person name="Thomas C.G."/>
            <person name="Felde R.L."/>
            <person name="Korf I.F."/>
            <person name="Cutter A.D."/>
            <person name="Schartner C.M."/>
            <person name="Ralston E.J."/>
            <person name="Meyer B.J."/>
            <person name="Haag E.S."/>
        </authorList>
    </citation>
    <scope>NUCLEOTIDE SEQUENCE [LARGE SCALE GENOMIC DNA]</scope>
    <source>
        <strain evidence="3">JU1422</strain>
    </source>
</reference>
<dbReference type="Pfam" id="PF17906">
    <property type="entry name" value="HTH_48"/>
    <property type="match status" value="1"/>
</dbReference>
<dbReference type="Proteomes" id="UP000230233">
    <property type="component" value="Chromosome III"/>
</dbReference>
<evidence type="ECO:0000313" key="2">
    <source>
        <dbReference type="EMBL" id="PIC41939.1"/>
    </source>
</evidence>
<keyword evidence="3" id="KW-1185">Reference proteome</keyword>
<evidence type="ECO:0000313" key="3">
    <source>
        <dbReference type="Proteomes" id="UP000230233"/>
    </source>
</evidence>
<proteinExistence type="predicted"/>
<dbReference type="STRING" id="1611254.A0A2G5UQZ2"/>
<dbReference type="SUPFAM" id="SSF47789">
    <property type="entry name" value="C-terminal domain of RNA polymerase alpha subunit"/>
    <property type="match status" value="1"/>
</dbReference>
<dbReference type="AlphaFoldDB" id="A0A2G5UQZ2"/>
<dbReference type="CDD" id="cd22150">
    <property type="entry name" value="F-box_CeFBXA-like"/>
    <property type="match status" value="1"/>
</dbReference>
<protein>
    <recommendedName>
        <fullName evidence="1">Mos1 transposase HTH domain-containing protein</fullName>
    </recommendedName>
</protein>